<dbReference type="Gramene" id="ERN05453">
    <property type="protein sequence ID" value="ERN05453"/>
    <property type="gene ID" value="AMTR_s00007p00245670"/>
</dbReference>
<keyword evidence="2" id="KW-1185">Reference proteome</keyword>
<reference evidence="2" key="1">
    <citation type="journal article" date="2013" name="Science">
        <title>The Amborella genome and the evolution of flowering plants.</title>
        <authorList>
            <consortium name="Amborella Genome Project"/>
        </authorList>
    </citation>
    <scope>NUCLEOTIDE SEQUENCE [LARGE SCALE GENOMIC DNA]</scope>
</reference>
<evidence type="ECO:0000313" key="1">
    <source>
        <dbReference type="EMBL" id="ERN05453.1"/>
    </source>
</evidence>
<evidence type="ECO:0000313" key="2">
    <source>
        <dbReference type="Proteomes" id="UP000017836"/>
    </source>
</evidence>
<proteinExistence type="predicted"/>
<protein>
    <submittedName>
        <fullName evidence="1">Uncharacterized protein</fullName>
    </submittedName>
</protein>
<gene>
    <name evidence="1" type="ORF">AMTR_s00007p00245670</name>
</gene>
<accession>W1PBX8</accession>
<dbReference type="HOGENOM" id="CLU_1951659_0_0_1"/>
<dbReference type="Proteomes" id="UP000017836">
    <property type="component" value="Unassembled WGS sequence"/>
</dbReference>
<dbReference type="AlphaFoldDB" id="W1PBX8"/>
<organism evidence="1 2">
    <name type="scientific">Amborella trichopoda</name>
    <dbReference type="NCBI Taxonomy" id="13333"/>
    <lineage>
        <taxon>Eukaryota</taxon>
        <taxon>Viridiplantae</taxon>
        <taxon>Streptophyta</taxon>
        <taxon>Embryophyta</taxon>
        <taxon>Tracheophyta</taxon>
        <taxon>Spermatophyta</taxon>
        <taxon>Magnoliopsida</taxon>
        <taxon>Amborellales</taxon>
        <taxon>Amborellaceae</taxon>
        <taxon>Amborella</taxon>
    </lineage>
</organism>
<dbReference type="EMBL" id="KI394011">
    <property type="protein sequence ID" value="ERN05453.1"/>
    <property type="molecule type" value="Genomic_DNA"/>
</dbReference>
<sequence length="129" mass="14002">MHCWSACVSSAGALCLECRNALFNYWSTVAPKHVLPERHLRLPERIVSIIAPFETTLSPKHVLPEHLLILSKHCVFSAGAPYAIVGALWLQSMQLWSAFRTAGAPLGLPERIVSRTLTVGAEACAKVGG</sequence>
<name>W1PBX8_AMBTC</name>